<feature type="domain" description="SPOR" evidence="1">
    <location>
        <begin position="99"/>
        <end position="161"/>
    </location>
</feature>
<dbReference type="Proteomes" id="UP000054858">
    <property type="component" value="Unassembled WGS sequence"/>
</dbReference>
<dbReference type="Pfam" id="PF05036">
    <property type="entry name" value="SPOR"/>
    <property type="match status" value="1"/>
</dbReference>
<evidence type="ECO:0000259" key="1">
    <source>
        <dbReference type="Pfam" id="PF05036"/>
    </source>
</evidence>
<dbReference type="InterPro" id="IPR007730">
    <property type="entry name" value="SPOR-like_dom"/>
</dbReference>
<dbReference type="EMBL" id="LNYP01000006">
    <property type="protein sequence ID" value="KTD43924.1"/>
    <property type="molecule type" value="Genomic_DNA"/>
</dbReference>
<dbReference type="RefSeq" id="WP_025385280.1">
    <property type="nucleotide sequence ID" value="NZ_LCUA01000022.1"/>
</dbReference>
<gene>
    <name evidence="2" type="ORF">Loak_0474</name>
</gene>
<dbReference type="AlphaFoldDB" id="A0A0W0XHL8"/>
<accession>A0A0W0XHL8</accession>
<comment type="caution">
    <text evidence="2">The sequence shown here is derived from an EMBL/GenBank/DDBJ whole genome shotgun (WGS) entry which is preliminary data.</text>
</comment>
<sequence>MLNKIRIIVVLIYTISLAACVAYNPNGYMNYQSYTYDGKPLYPESYEGNYRYYEQENYHPEATKQVVVPDSYHVGPYHSPASHKDRDRQWVESQNPQAYTIELANGEKASQVAGQLYKAPKSDRMAQIKYQQNGKTYYEGLYGSYSSYEAAQQALNALPDDIKQGASIQSWGNVQNKVNN</sequence>
<evidence type="ECO:0000313" key="2">
    <source>
        <dbReference type="EMBL" id="KTD43924.1"/>
    </source>
</evidence>
<protein>
    <recommendedName>
        <fullName evidence="1">SPOR domain-containing protein</fullName>
    </recommendedName>
</protein>
<dbReference type="GO" id="GO:0042834">
    <property type="term" value="F:peptidoglycan binding"/>
    <property type="evidence" value="ECO:0007669"/>
    <property type="project" value="InterPro"/>
</dbReference>
<dbReference type="PATRIC" id="fig|29423.5.peg.489"/>
<proteinExistence type="predicted"/>
<dbReference type="Gene3D" id="3.30.70.1070">
    <property type="entry name" value="Sporulation related repeat"/>
    <property type="match status" value="1"/>
</dbReference>
<evidence type="ECO:0000313" key="3">
    <source>
        <dbReference type="Proteomes" id="UP000054858"/>
    </source>
</evidence>
<reference evidence="2 3" key="1">
    <citation type="submission" date="2015-11" db="EMBL/GenBank/DDBJ databases">
        <title>Genomic analysis of 38 Legionella species identifies large and diverse effector repertoires.</title>
        <authorList>
            <person name="Burstein D."/>
            <person name="Amaro F."/>
            <person name="Zusman T."/>
            <person name="Lifshitz Z."/>
            <person name="Cohen O."/>
            <person name="Gilbert J.A."/>
            <person name="Pupko T."/>
            <person name="Shuman H.A."/>
            <person name="Segal G."/>
        </authorList>
    </citation>
    <scope>NUCLEOTIDE SEQUENCE [LARGE SCALE GENOMIC DNA]</scope>
    <source>
        <strain evidence="2 3">Oak Ridge-10</strain>
    </source>
</reference>
<organism evidence="2 3">
    <name type="scientific">Legionella oakridgensis</name>
    <dbReference type="NCBI Taxonomy" id="29423"/>
    <lineage>
        <taxon>Bacteria</taxon>
        <taxon>Pseudomonadati</taxon>
        <taxon>Pseudomonadota</taxon>
        <taxon>Gammaproteobacteria</taxon>
        <taxon>Legionellales</taxon>
        <taxon>Legionellaceae</taxon>
        <taxon>Legionella</taxon>
    </lineage>
</organism>
<dbReference type="PROSITE" id="PS51257">
    <property type="entry name" value="PROKAR_LIPOPROTEIN"/>
    <property type="match status" value="1"/>
</dbReference>
<dbReference type="InterPro" id="IPR036680">
    <property type="entry name" value="SPOR-like_sf"/>
</dbReference>
<name>A0A0W0XHL8_9GAMM</name>